<reference evidence="2 3" key="1">
    <citation type="submission" date="2024-01" db="EMBL/GenBank/DDBJ databases">
        <title>Genome insights into Plantactinospora veratri sp. nov.</title>
        <authorList>
            <person name="Wang L."/>
        </authorList>
    </citation>
    <scope>NUCLEOTIDE SEQUENCE [LARGE SCALE GENOMIC DNA]</scope>
    <source>
        <strain evidence="2 3">NEAU-FHS4</strain>
    </source>
</reference>
<sequence length="204" mass="22601">MTQNSSPHWDRSRRERTPPEEPQPDPAAHSAESDPYAELFAVLDRADVSEAVRAALAHALHPPTPPDLPTDPDAHRRLHAARETGPNLRLRSLSRTTEPRRRYTLHVTFPAHDLLTARSKAAVYTEALLLLRPELTAHPALLSRADQWNHSEPVTCGRPGPDGEVCVRAADHPGCHWDSVLGGSCWSIEKPTGSASYCDRTEDR</sequence>
<feature type="compositionally biased region" description="Basic and acidic residues" evidence="1">
    <location>
        <begin position="8"/>
        <end position="19"/>
    </location>
</feature>
<gene>
    <name evidence="2" type="ORF">V1634_20600</name>
</gene>
<evidence type="ECO:0000313" key="3">
    <source>
        <dbReference type="Proteomes" id="UP001339911"/>
    </source>
</evidence>
<feature type="region of interest" description="Disordered" evidence="1">
    <location>
        <begin position="1"/>
        <end position="36"/>
    </location>
</feature>
<dbReference type="Proteomes" id="UP001339911">
    <property type="component" value="Unassembled WGS sequence"/>
</dbReference>
<proteinExistence type="predicted"/>
<evidence type="ECO:0000313" key="2">
    <source>
        <dbReference type="EMBL" id="MEE6309242.1"/>
    </source>
</evidence>
<organism evidence="2 3">
    <name type="scientific">Plantactinospora veratri</name>
    <dbReference type="NCBI Taxonomy" id="1436122"/>
    <lineage>
        <taxon>Bacteria</taxon>
        <taxon>Bacillati</taxon>
        <taxon>Actinomycetota</taxon>
        <taxon>Actinomycetes</taxon>
        <taxon>Micromonosporales</taxon>
        <taxon>Micromonosporaceae</taxon>
        <taxon>Plantactinospora</taxon>
    </lineage>
</organism>
<dbReference type="RefSeq" id="WP_331209525.1">
    <property type="nucleotide sequence ID" value="NZ_JAZGQL010000015.1"/>
</dbReference>
<dbReference type="EMBL" id="JAZGQL010000015">
    <property type="protein sequence ID" value="MEE6309242.1"/>
    <property type="molecule type" value="Genomic_DNA"/>
</dbReference>
<comment type="caution">
    <text evidence="2">The sequence shown here is derived from an EMBL/GenBank/DDBJ whole genome shotgun (WGS) entry which is preliminary data.</text>
</comment>
<name>A0ABU7SI53_9ACTN</name>
<evidence type="ECO:0000256" key="1">
    <source>
        <dbReference type="SAM" id="MobiDB-lite"/>
    </source>
</evidence>
<protein>
    <submittedName>
        <fullName evidence="2">Uncharacterized protein</fullName>
    </submittedName>
</protein>
<keyword evidence="3" id="KW-1185">Reference proteome</keyword>
<accession>A0ABU7SI53</accession>